<sequence>MPPRVTTSPTQLLQLLNTVPQQDISGNKFTLQIPPNTDIFASPTTGYHFEAPVVYITLPLRDFCSAAATIAVPYTLPPSHQERLDDPTLQFDQGGLIFALLEKGRLTPTKEAPGGKSDHPRWIKAGIEVWEGKAWGSIVVREKWSDWSLFDVEKNSVPGAYRLRLQMEKLGDALMIFTQDENRARKIVRKVPWVFLESEVENVETVIVGVYGARPDPFDEAKGKSLEIEVEIFEAWNMEGQLVG</sequence>
<dbReference type="PANTHER" id="PTHR35332">
    <property type="entry name" value="REGULATION OF ENOLASE PROTEIN 1"/>
    <property type="match status" value="1"/>
</dbReference>
<name>A0A8H7WCY4_9HELO</name>
<dbReference type="EMBL" id="JAFJYH010000048">
    <property type="protein sequence ID" value="KAG4422478.1"/>
    <property type="molecule type" value="Genomic_DNA"/>
</dbReference>
<dbReference type="PANTHER" id="PTHR35332:SF2">
    <property type="entry name" value="REGULATION OF ENOLASE PROTEIN 1"/>
    <property type="match status" value="1"/>
</dbReference>
<protein>
    <submittedName>
        <fullName evidence="1">Uncharacterized protein</fullName>
    </submittedName>
</protein>
<gene>
    <name evidence="1" type="ORF">IFR04_004379</name>
</gene>
<accession>A0A8H7WCY4</accession>
<organism evidence="1 2">
    <name type="scientific">Cadophora malorum</name>
    <dbReference type="NCBI Taxonomy" id="108018"/>
    <lineage>
        <taxon>Eukaryota</taxon>
        <taxon>Fungi</taxon>
        <taxon>Dikarya</taxon>
        <taxon>Ascomycota</taxon>
        <taxon>Pezizomycotina</taxon>
        <taxon>Leotiomycetes</taxon>
        <taxon>Helotiales</taxon>
        <taxon>Ploettnerulaceae</taxon>
        <taxon>Cadophora</taxon>
    </lineage>
</organism>
<dbReference type="InterPro" id="IPR009784">
    <property type="entry name" value="DUF1349"/>
</dbReference>
<proteinExistence type="predicted"/>
<comment type="caution">
    <text evidence="1">The sequence shown here is derived from an EMBL/GenBank/DDBJ whole genome shotgun (WGS) entry which is preliminary data.</text>
</comment>
<evidence type="ECO:0000313" key="2">
    <source>
        <dbReference type="Proteomes" id="UP000664132"/>
    </source>
</evidence>
<dbReference type="AlphaFoldDB" id="A0A8H7WCY4"/>
<dbReference type="OrthoDB" id="42525at2759"/>
<dbReference type="Proteomes" id="UP000664132">
    <property type="component" value="Unassembled WGS sequence"/>
</dbReference>
<dbReference type="Pfam" id="PF07081">
    <property type="entry name" value="DUF1349"/>
    <property type="match status" value="1"/>
</dbReference>
<evidence type="ECO:0000313" key="1">
    <source>
        <dbReference type="EMBL" id="KAG4422478.1"/>
    </source>
</evidence>
<keyword evidence="2" id="KW-1185">Reference proteome</keyword>
<reference evidence="1" key="1">
    <citation type="submission" date="2021-02" db="EMBL/GenBank/DDBJ databases">
        <title>Genome sequence Cadophora malorum strain M34.</title>
        <authorList>
            <person name="Stefanovic E."/>
            <person name="Vu D."/>
            <person name="Scully C."/>
            <person name="Dijksterhuis J."/>
            <person name="Roader J."/>
            <person name="Houbraken J."/>
        </authorList>
    </citation>
    <scope>NUCLEOTIDE SEQUENCE</scope>
    <source>
        <strain evidence="1">M34</strain>
    </source>
</reference>
<dbReference type="Gene3D" id="2.60.120.200">
    <property type="match status" value="1"/>
</dbReference>